<name>A0A150GXM8_GONPE</name>
<proteinExistence type="predicted"/>
<dbReference type="Proteomes" id="UP000075714">
    <property type="component" value="Unassembled WGS sequence"/>
</dbReference>
<protein>
    <submittedName>
        <fullName evidence="2">Uncharacterized protein</fullName>
    </submittedName>
</protein>
<dbReference type="AlphaFoldDB" id="A0A150GXM8"/>
<evidence type="ECO:0000313" key="2">
    <source>
        <dbReference type="EMBL" id="KXZ54579.1"/>
    </source>
</evidence>
<feature type="compositionally biased region" description="Low complexity" evidence="1">
    <location>
        <begin position="170"/>
        <end position="185"/>
    </location>
</feature>
<dbReference type="EMBL" id="LSYV01000005">
    <property type="protein sequence ID" value="KXZ54579.1"/>
    <property type="molecule type" value="Genomic_DNA"/>
</dbReference>
<evidence type="ECO:0000313" key="3">
    <source>
        <dbReference type="Proteomes" id="UP000075714"/>
    </source>
</evidence>
<organism evidence="2 3">
    <name type="scientific">Gonium pectorale</name>
    <name type="common">Green alga</name>
    <dbReference type="NCBI Taxonomy" id="33097"/>
    <lineage>
        <taxon>Eukaryota</taxon>
        <taxon>Viridiplantae</taxon>
        <taxon>Chlorophyta</taxon>
        <taxon>core chlorophytes</taxon>
        <taxon>Chlorophyceae</taxon>
        <taxon>CS clade</taxon>
        <taxon>Chlamydomonadales</taxon>
        <taxon>Volvocaceae</taxon>
        <taxon>Gonium</taxon>
    </lineage>
</organism>
<feature type="region of interest" description="Disordered" evidence="1">
    <location>
        <begin position="235"/>
        <end position="256"/>
    </location>
</feature>
<keyword evidence="3" id="KW-1185">Reference proteome</keyword>
<reference evidence="3" key="1">
    <citation type="journal article" date="2016" name="Nat. Commun.">
        <title>The Gonium pectorale genome demonstrates co-option of cell cycle regulation during the evolution of multicellularity.</title>
        <authorList>
            <person name="Hanschen E.R."/>
            <person name="Marriage T.N."/>
            <person name="Ferris P.J."/>
            <person name="Hamaji T."/>
            <person name="Toyoda A."/>
            <person name="Fujiyama A."/>
            <person name="Neme R."/>
            <person name="Noguchi H."/>
            <person name="Minakuchi Y."/>
            <person name="Suzuki M."/>
            <person name="Kawai-Toyooka H."/>
            <person name="Smith D.R."/>
            <person name="Sparks H."/>
            <person name="Anderson J."/>
            <person name="Bakaric R."/>
            <person name="Luria V."/>
            <person name="Karger A."/>
            <person name="Kirschner M.W."/>
            <person name="Durand P.M."/>
            <person name="Michod R.E."/>
            <person name="Nozaki H."/>
            <person name="Olson B.J."/>
        </authorList>
    </citation>
    <scope>NUCLEOTIDE SEQUENCE [LARGE SCALE GENOMIC DNA]</scope>
    <source>
        <strain evidence="3">NIES-2863</strain>
    </source>
</reference>
<feature type="region of interest" description="Disordered" evidence="1">
    <location>
        <begin position="103"/>
        <end position="157"/>
    </location>
</feature>
<sequence length="284" mass="29448">MTTTMDVYVSQASSYGMLLGADFLAPIHADIRYSKSCLEYTNDLGGRSTIPIRFMQGTPETLTLDTIRSEQPANPKESSKKASKGLKTLMACALAEPATCKTPEPLLPALGSNVEESPPDTPSKPASPTDHPITQPPSPIPYGGDYSGSDDDSEASDACAAAIAAILSNAGNAPQEEQPSAPSSPIVDPYSQPLSDLVTKPPSPIPYGGDYSGSDDDSEASDACAAAIAAILSNAGNAPQEEQPSAPSSPIVDPYSQPLSDLVTKVQEGTSTFRDATCLADRLA</sequence>
<gene>
    <name evidence="2" type="ORF">GPECTOR_4g644</name>
</gene>
<feature type="compositionally biased region" description="Low complexity" evidence="1">
    <location>
        <begin position="235"/>
        <end position="250"/>
    </location>
</feature>
<comment type="caution">
    <text evidence="2">The sequence shown here is derived from an EMBL/GenBank/DDBJ whole genome shotgun (WGS) entry which is preliminary data.</text>
</comment>
<accession>A0A150GXM8</accession>
<feature type="region of interest" description="Disordered" evidence="1">
    <location>
        <begin position="170"/>
        <end position="220"/>
    </location>
</feature>
<evidence type="ECO:0000256" key="1">
    <source>
        <dbReference type="SAM" id="MobiDB-lite"/>
    </source>
</evidence>